<comment type="caution">
    <text evidence="3">The sequence shown here is derived from an EMBL/GenBank/DDBJ whole genome shotgun (WGS) entry which is preliminary data.</text>
</comment>
<keyword evidence="4" id="KW-1185">Reference proteome</keyword>
<protein>
    <recommendedName>
        <fullName evidence="5">Ig-like domain-containing protein</fullName>
    </recommendedName>
</protein>
<feature type="chain" id="PRO_5026174982" description="Ig-like domain-containing protein" evidence="2">
    <location>
        <begin position="24"/>
        <end position="117"/>
    </location>
</feature>
<feature type="region of interest" description="Disordered" evidence="1">
    <location>
        <begin position="74"/>
        <end position="117"/>
    </location>
</feature>
<reference evidence="3 4" key="1">
    <citation type="submission" date="2019-11" db="EMBL/GenBank/DDBJ databases">
        <title>Whole genome sequence of Oryza granulata.</title>
        <authorList>
            <person name="Li W."/>
        </authorList>
    </citation>
    <scope>NUCLEOTIDE SEQUENCE [LARGE SCALE GENOMIC DNA]</scope>
    <source>
        <strain evidence="4">cv. Menghai</strain>
        <tissue evidence="3">Leaf</tissue>
    </source>
</reference>
<organism evidence="3 4">
    <name type="scientific">Oryza meyeriana var. granulata</name>
    <dbReference type="NCBI Taxonomy" id="110450"/>
    <lineage>
        <taxon>Eukaryota</taxon>
        <taxon>Viridiplantae</taxon>
        <taxon>Streptophyta</taxon>
        <taxon>Embryophyta</taxon>
        <taxon>Tracheophyta</taxon>
        <taxon>Spermatophyta</taxon>
        <taxon>Magnoliopsida</taxon>
        <taxon>Liliopsida</taxon>
        <taxon>Poales</taxon>
        <taxon>Poaceae</taxon>
        <taxon>BOP clade</taxon>
        <taxon>Oryzoideae</taxon>
        <taxon>Oryzeae</taxon>
        <taxon>Oryzinae</taxon>
        <taxon>Oryza</taxon>
        <taxon>Oryza meyeriana</taxon>
    </lineage>
</organism>
<feature type="compositionally biased region" description="Basic and acidic residues" evidence="1">
    <location>
        <begin position="107"/>
        <end position="117"/>
    </location>
</feature>
<evidence type="ECO:0000313" key="3">
    <source>
        <dbReference type="EMBL" id="KAF0926509.1"/>
    </source>
</evidence>
<gene>
    <name evidence="3" type="ORF">E2562_025999</name>
</gene>
<dbReference type="PROSITE" id="PS51257">
    <property type="entry name" value="PROKAR_LIPOPROTEIN"/>
    <property type="match status" value="1"/>
</dbReference>
<proteinExistence type="predicted"/>
<dbReference type="EMBL" id="SPHZ02000003">
    <property type="protein sequence ID" value="KAF0926509.1"/>
    <property type="molecule type" value="Genomic_DNA"/>
</dbReference>
<name>A0A6G1EPG3_9ORYZ</name>
<evidence type="ECO:0000256" key="2">
    <source>
        <dbReference type="SAM" id="SignalP"/>
    </source>
</evidence>
<dbReference type="AlphaFoldDB" id="A0A6G1EPG3"/>
<accession>A0A6G1EPG3</accession>
<evidence type="ECO:0000313" key="4">
    <source>
        <dbReference type="Proteomes" id="UP000479710"/>
    </source>
</evidence>
<keyword evidence="2" id="KW-0732">Signal</keyword>
<dbReference type="Proteomes" id="UP000479710">
    <property type="component" value="Unassembled WGS sequence"/>
</dbReference>
<sequence length="117" mass="12172">MSKLKFFITVVLLILLLLGCCGAEDPCDLSLSIGARALAPRVSSCVAKKSCTELTQVGDALSAPRVMPEEVGEARGLLQAGDTVATPCVTTGEAKEGRDTPWSPGARVREPSSDSVP</sequence>
<feature type="signal peptide" evidence="2">
    <location>
        <begin position="1"/>
        <end position="23"/>
    </location>
</feature>
<evidence type="ECO:0000256" key="1">
    <source>
        <dbReference type="SAM" id="MobiDB-lite"/>
    </source>
</evidence>
<evidence type="ECO:0008006" key="5">
    <source>
        <dbReference type="Google" id="ProtNLM"/>
    </source>
</evidence>